<organism evidence="1 2">
    <name type="scientific">Pilimelia anulata</name>
    <dbReference type="NCBI Taxonomy" id="53371"/>
    <lineage>
        <taxon>Bacteria</taxon>
        <taxon>Bacillati</taxon>
        <taxon>Actinomycetota</taxon>
        <taxon>Actinomycetes</taxon>
        <taxon>Micromonosporales</taxon>
        <taxon>Micromonosporaceae</taxon>
        <taxon>Pilimelia</taxon>
    </lineage>
</organism>
<keyword evidence="2" id="KW-1185">Reference proteome</keyword>
<proteinExistence type="predicted"/>
<evidence type="ECO:0000313" key="2">
    <source>
        <dbReference type="Proteomes" id="UP000649739"/>
    </source>
</evidence>
<accession>A0A8J3F9F5</accession>
<reference evidence="1" key="2">
    <citation type="submission" date="2020-09" db="EMBL/GenBank/DDBJ databases">
        <authorList>
            <person name="Sun Q."/>
            <person name="Ohkuma M."/>
        </authorList>
    </citation>
    <scope>NUCLEOTIDE SEQUENCE</scope>
    <source>
        <strain evidence="1">JCM 3090</strain>
    </source>
</reference>
<reference evidence="1" key="1">
    <citation type="journal article" date="2014" name="Int. J. Syst. Evol. Microbiol.">
        <title>Complete genome sequence of Corynebacterium casei LMG S-19264T (=DSM 44701T), isolated from a smear-ripened cheese.</title>
        <authorList>
            <consortium name="US DOE Joint Genome Institute (JGI-PGF)"/>
            <person name="Walter F."/>
            <person name="Albersmeier A."/>
            <person name="Kalinowski J."/>
            <person name="Ruckert C."/>
        </authorList>
    </citation>
    <scope>NUCLEOTIDE SEQUENCE</scope>
    <source>
        <strain evidence="1">JCM 3090</strain>
    </source>
</reference>
<dbReference type="AlphaFoldDB" id="A0A8J3F9F5"/>
<comment type="caution">
    <text evidence="1">The sequence shown here is derived from an EMBL/GenBank/DDBJ whole genome shotgun (WGS) entry which is preliminary data.</text>
</comment>
<evidence type="ECO:0000313" key="1">
    <source>
        <dbReference type="EMBL" id="GGJ92555.1"/>
    </source>
</evidence>
<protein>
    <submittedName>
        <fullName evidence="1">Uncharacterized protein</fullName>
    </submittedName>
</protein>
<dbReference type="EMBL" id="BMQB01000004">
    <property type="protein sequence ID" value="GGJ92555.1"/>
    <property type="molecule type" value="Genomic_DNA"/>
</dbReference>
<gene>
    <name evidence="1" type="ORF">GCM10010123_23060</name>
</gene>
<sequence>MPLTQKIVSRLAFIRFLHHQGVQQSRLPDPQSSSAVMTLHDAVEAFLLLAGEHVGCPGSREFERYWDALSPAKCADGVDLAGKQGMTRLNRVRIALKHHGAHPNTATINQIVEDTATFFAANTQIVFGVDYAQVSMADVIEQEMVRELVRVAEAAAGEGSFTGAMVALSDAYDLLLTPRRSDQREVSPLRFGDNLRHRSSFDDLVRVLQGPRRERGVSADAQRPRAVARQLHQVTEIVTQLQAAARITALGLDYAAYLRFASLTPHHIDFFGGQRKYRAPKGYAPGAEDVEFCHQFVVTVSLRLTEAHAHLTPPPWLTPNATAAWMREWETLDVGAMPSEGYL</sequence>
<dbReference type="Proteomes" id="UP000649739">
    <property type="component" value="Unassembled WGS sequence"/>
</dbReference>
<name>A0A8J3F9F5_9ACTN</name>
<dbReference type="RefSeq" id="WP_189170080.1">
    <property type="nucleotide sequence ID" value="NZ_BMQB01000004.1"/>
</dbReference>